<keyword evidence="2" id="KW-0472">Membrane</keyword>
<keyword evidence="5" id="KW-1185">Reference proteome</keyword>
<dbReference type="HOGENOM" id="CLU_023125_0_3_1"/>
<dbReference type="AlphaFoldDB" id="A0A0C3PZZ2"/>
<dbReference type="OrthoDB" id="10267127at2759"/>
<feature type="region of interest" description="Disordered" evidence="1">
    <location>
        <begin position="161"/>
        <end position="182"/>
    </location>
</feature>
<dbReference type="STRING" id="870435.A0A0C3PZZ2"/>
<keyword evidence="2" id="KW-1133">Transmembrane helix</keyword>
<organism evidence="4 5">
    <name type="scientific">Pisolithus tinctorius Marx 270</name>
    <dbReference type="NCBI Taxonomy" id="870435"/>
    <lineage>
        <taxon>Eukaryota</taxon>
        <taxon>Fungi</taxon>
        <taxon>Dikarya</taxon>
        <taxon>Basidiomycota</taxon>
        <taxon>Agaricomycotina</taxon>
        <taxon>Agaricomycetes</taxon>
        <taxon>Agaricomycetidae</taxon>
        <taxon>Boletales</taxon>
        <taxon>Sclerodermatineae</taxon>
        <taxon>Pisolithaceae</taxon>
        <taxon>Pisolithus</taxon>
    </lineage>
</organism>
<protein>
    <recommendedName>
        <fullName evidence="3">Calcineurin-like phosphoesterase domain-containing protein</fullName>
    </recommendedName>
</protein>
<feature type="domain" description="Calcineurin-like phosphoesterase" evidence="3">
    <location>
        <begin position="72"/>
        <end position="220"/>
    </location>
</feature>
<dbReference type="GO" id="GO:0006798">
    <property type="term" value="P:polyphosphate catabolic process"/>
    <property type="evidence" value="ECO:0007669"/>
    <property type="project" value="TreeGrafter"/>
</dbReference>
<reference evidence="5" key="2">
    <citation type="submission" date="2015-01" db="EMBL/GenBank/DDBJ databases">
        <title>Evolutionary Origins and Diversification of the Mycorrhizal Mutualists.</title>
        <authorList>
            <consortium name="DOE Joint Genome Institute"/>
            <consortium name="Mycorrhizal Genomics Consortium"/>
            <person name="Kohler A."/>
            <person name="Kuo A."/>
            <person name="Nagy L.G."/>
            <person name="Floudas D."/>
            <person name="Copeland A."/>
            <person name="Barry K.W."/>
            <person name="Cichocki N."/>
            <person name="Veneault-Fourrey C."/>
            <person name="LaButti K."/>
            <person name="Lindquist E.A."/>
            <person name="Lipzen A."/>
            <person name="Lundell T."/>
            <person name="Morin E."/>
            <person name="Murat C."/>
            <person name="Riley R."/>
            <person name="Ohm R."/>
            <person name="Sun H."/>
            <person name="Tunlid A."/>
            <person name="Henrissat B."/>
            <person name="Grigoriev I.V."/>
            <person name="Hibbett D.S."/>
            <person name="Martin F."/>
        </authorList>
    </citation>
    <scope>NUCLEOTIDE SEQUENCE [LARGE SCALE GENOMIC DNA]</scope>
    <source>
        <strain evidence="5">Marx 270</strain>
    </source>
</reference>
<sequence length="447" mass="50337">MTTNTHGIQRSLVAGSVIISFLLFIFITGVSDELKHRRTNFLVDTSFPDFSQYKLARTLSKEEFPIHGKHDRIITVGDIHGRNDSLGALLEKLSYEPRSDTLIHVGDIVTRGGVSGSVAVLSFMSSNNITGVRGNNDQTVIEWRAWRDWIQSLPGGREWLDKIDSEHPIGDDDGDDDDDDDDDDELHVAFWSDLSNKEWEDKVPKGWKLFQRHYNVARAMSQEHYDYLRSLPIVIHAPAGHTYFVHAGMLAADPKRELNHPKQPLSHWPTTRTSKPKEALLRSLQEVALLNNVPQNKDPWVLMNMRSVADDGSVAKGRKGTPWPELWNDVMDRCEGIVADKLSTTRLQFAISTEKGDVKPSPLPCFPSMIVYGHIAARGLDVRRWSVGLDSGCVYHRRLSALVLDKASFLVPYEDVYLEDTTRAGDEHSPSLQYGDDGRARIVSVEC</sequence>
<accession>A0A0C3PZZ2</accession>
<evidence type="ECO:0000313" key="4">
    <source>
        <dbReference type="EMBL" id="KIO15109.1"/>
    </source>
</evidence>
<evidence type="ECO:0000313" key="5">
    <source>
        <dbReference type="Proteomes" id="UP000054217"/>
    </source>
</evidence>
<dbReference type="GO" id="GO:0005737">
    <property type="term" value="C:cytoplasm"/>
    <property type="evidence" value="ECO:0007669"/>
    <property type="project" value="TreeGrafter"/>
</dbReference>
<dbReference type="PANTHER" id="PTHR42850:SF4">
    <property type="entry name" value="ZINC-DEPENDENT ENDOPOLYPHOSPHATASE"/>
    <property type="match status" value="1"/>
</dbReference>
<dbReference type="SUPFAM" id="SSF56300">
    <property type="entry name" value="Metallo-dependent phosphatases"/>
    <property type="match status" value="1"/>
</dbReference>
<gene>
    <name evidence="4" type="ORF">M404DRAFT_119396</name>
</gene>
<feature type="transmembrane region" description="Helical" evidence="2">
    <location>
        <begin position="12"/>
        <end position="30"/>
    </location>
</feature>
<dbReference type="InParanoid" id="A0A0C3PZZ2"/>
<dbReference type="GO" id="GO:0000298">
    <property type="term" value="F:endopolyphosphatase activity"/>
    <property type="evidence" value="ECO:0007669"/>
    <property type="project" value="TreeGrafter"/>
</dbReference>
<dbReference type="Gene3D" id="3.60.21.10">
    <property type="match status" value="1"/>
</dbReference>
<name>A0A0C3PZZ2_PISTI</name>
<proteinExistence type="predicted"/>
<feature type="compositionally biased region" description="Basic and acidic residues" evidence="1">
    <location>
        <begin position="161"/>
        <end position="170"/>
    </location>
</feature>
<feature type="compositionally biased region" description="Acidic residues" evidence="1">
    <location>
        <begin position="171"/>
        <end position="182"/>
    </location>
</feature>
<dbReference type="InterPro" id="IPR050126">
    <property type="entry name" value="Ap4A_hydrolase"/>
</dbReference>
<evidence type="ECO:0000256" key="1">
    <source>
        <dbReference type="SAM" id="MobiDB-lite"/>
    </source>
</evidence>
<dbReference type="InterPro" id="IPR004843">
    <property type="entry name" value="Calcineurin-like_PHP"/>
</dbReference>
<dbReference type="Pfam" id="PF00149">
    <property type="entry name" value="Metallophos"/>
    <property type="match status" value="1"/>
</dbReference>
<dbReference type="GO" id="GO:0016791">
    <property type="term" value="F:phosphatase activity"/>
    <property type="evidence" value="ECO:0007669"/>
    <property type="project" value="TreeGrafter"/>
</dbReference>
<dbReference type="EMBL" id="KN831944">
    <property type="protein sequence ID" value="KIO15109.1"/>
    <property type="molecule type" value="Genomic_DNA"/>
</dbReference>
<dbReference type="Proteomes" id="UP000054217">
    <property type="component" value="Unassembled WGS sequence"/>
</dbReference>
<reference evidence="4 5" key="1">
    <citation type="submission" date="2014-04" db="EMBL/GenBank/DDBJ databases">
        <authorList>
            <consortium name="DOE Joint Genome Institute"/>
            <person name="Kuo A."/>
            <person name="Kohler A."/>
            <person name="Costa M.D."/>
            <person name="Nagy L.G."/>
            <person name="Floudas D."/>
            <person name="Copeland A."/>
            <person name="Barry K.W."/>
            <person name="Cichocki N."/>
            <person name="Veneault-Fourrey C."/>
            <person name="LaButti K."/>
            <person name="Lindquist E.A."/>
            <person name="Lipzen A."/>
            <person name="Lundell T."/>
            <person name="Morin E."/>
            <person name="Murat C."/>
            <person name="Sun H."/>
            <person name="Tunlid A."/>
            <person name="Henrissat B."/>
            <person name="Grigoriev I.V."/>
            <person name="Hibbett D.S."/>
            <person name="Martin F."/>
            <person name="Nordberg H.P."/>
            <person name="Cantor M.N."/>
            <person name="Hua S.X."/>
        </authorList>
    </citation>
    <scope>NUCLEOTIDE SEQUENCE [LARGE SCALE GENOMIC DNA]</scope>
    <source>
        <strain evidence="4 5">Marx 270</strain>
    </source>
</reference>
<evidence type="ECO:0000256" key="2">
    <source>
        <dbReference type="SAM" id="Phobius"/>
    </source>
</evidence>
<dbReference type="PANTHER" id="PTHR42850">
    <property type="entry name" value="METALLOPHOSPHOESTERASE"/>
    <property type="match status" value="1"/>
</dbReference>
<keyword evidence="2" id="KW-0812">Transmembrane</keyword>
<dbReference type="InterPro" id="IPR029052">
    <property type="entry name" value="Metallo-depent_PP-like"/>
</dbReference>
<evidence type="ECO:0000259" key="3">
    <source>
        <dbReference type="Pfam" id="PF00149"/>
    </source>
</evidence>